<evidence type="ECO:0000256" key="9">
    <source>
        <dbReference type="ARBA" id="ARBA00023014"/>
    </source>
</evidence>
<dbReference type="NCBIfam" id="TIGR00720">
    <property type="entry name" value="sda_mono"/>
    <property type="match status" value="1"/>
</dbReference>
<evidence type="ECO:0000256" key="4">
    <source>
        <dbReference type="ARBA" id="ARBA00012093"/>
    </source>
</evidence>
<protein>
    <recommendedName>
        <fullName evidence="4">L-serine ammonia-lyase</fullName>
        <ecNumber evidence="4">4.3.1.17</ecNumber>
    </recommendedName>
    <alternativeName>
        <fullName evidence="11">L-serine deaminase</fullName>
    </alternativeName>
</protein>
<dbReference type="InterPro" id="IPR004644">
    <property type="entry name" value="Fe-S_L-Ser_mono"/>
</dbReference>
<dbReference type="Gene3D" id="3.30.1330.90">
    <property type="entry name" value="D-3-phosphoglycerate dehydrogenase, domain 3"/>
    <property type="match status" value="1"/>
</dbReference>
<keyword evidence="7" id="KW-0479">Metal-binding</keyword>
<evidence type="ECO:0000256" key="11">
    <source>
        <dbReference type="ARBA" id="ARBA00041766"/>
    </source>
</evidence>
<proteinExistence type="inferred from homology"/>
<evidence type="ECO:0000256" key="5">
    <source>
        <dbReference type="ARBA" id="ARBA00022432"/>
    </source>
</evidence>
<keyword evidence="5" id="KW-0312">Gluconeogenesis</keyword>
<evidence type="ECO:0000256" key="13">
    <source>
        <dbReference type="SAM" id="MobiDB-lite"/>
    </source>
</evidence>
<comment type="similarity">
    <text evidence="3">Belongs to the iron-sulfur dependent L-serine dehydratase family.</text>
</comment>
<keyword evidence="8" id="KW-0408">Iron</keyword>
<comment type="catalytic activity">
    <reaction evidence="12">
        <text>L-serine = pyruvate + NH4(+)</text>
        <dbReference type="Rhea" id="RHEA:19169"/>
        <dbReference type="ChEBI" id="CHEBI:15361"/>
        <dbReference type="ChEBI" id="CHEBI:28938"/>
        <dbReference type="ChEBI" id="CHEBI:33384"/>
        <dbReference type="EC" id="4.3.1.17"/>
    </reaction>
</comment>
<comment type="cofactor">
    <cofactor evidence="1">
        <name>[4Fe-4S] cluster</name>
        <dbReference type="ChEBI" id="CHEBI:49883"/>
    </cofactor>
</comment>
<evidence type="ECO:0000256" key="1">
    <source>
        <dbReference type="ARBA" id="ARBA00001966"/>
    </source>
</evidence>
<dbReference type="InterPro" id="IPR005131">
    <property type="entry name" value="Ser_deHydtase_bsu"/>
</dbReference>
<evidence type="ECO:0000313" key="17">
    <source>
        <dbReference type="Proteomes" id="UP001500755"/>
    </source>
</evidence>
<evidence type="ECO:0000256" key="10">
    <source>
        <dbReference type="ARBA" id="ARBA00023239"/>
    </source>
</evidence>
<evidence type="ECO:0000256" key="8">
    <source>
        <dbReference type="ARBA" id="ARBA00023004"/>
    </source>
</evidence>
<dbReference type="EMBL" id="BAAANO010000014">
    <property type="protein sequence ID" value="GAA2006558.1"/>
    <property type="molecule type" value="Genomic_DNA"/>
</dbReference>
<feature type="compositionally biased region" description="Low complexity" evidence="13">
    <location>
        <begin position="204"/>
        <end position="216"/>
    </location>
</feature>
<sequence length="555" mass="57812">MTLLPYPDLRERVTGEARPADASAEEHLSGPAGGVGGEDMPSVFDMFSIGIGPSSSHTVGPMRAAADFVSVLATTGVLGEVRNVRAELFGSLAATGIGHGTDRTVVLGLAGYRPETVDPDLTEARIEEIRTRAALALGGTHRVPFVWERDLLLHLGRNLPAHPNGMTFTAFDGEGCVLHTWTAYSVGGGFVRGAEEYERAVPKAAAGDATGRDTAGPVPTRPDPDRRTEVSELAGDGPETGHVGPGPAGASAVPYPFRTAEELLAICMAEGLDVAEVVLANECALRPEDEVREGILRIRSAMEECVRAGCARTEPLLPGRLRVPRRAPRLHADLLAHHDEDDPTAVLDWVNLYALAVNEENASGGRIVTAPTNGAAGIIPAVLHYFTVFVAPRLIGADEDGAGEGGAALDDAVVRFFLTATAIGHLVKRNASISGAEVGCQGEVGSACAMAAAGLCAVLGGTPAQVENAAEIGIEHNLGLTCDPVGGLVQIPCIERNAIAATKAVNAARMALRGDGTHHVSLDTVIDTLRRTGADMQDEYKETSRGGLAVTVVEC</sequence>
<evidence type="ECO:0000256" key="12">
    <source>
        <dbReference type="ARBA" id="ARBA00049406"/>
    </source>
</evidence>
<dbReference type="PANTHER" id="PTHR30182:SF1">
    <property type="entry name" value="L-SERINE DEHYDRATASE 1"/>
    <property type="match status" value="1"/>
</dbReference>
<feature type="domain" description="Serine dehydratase-like alpha subunit" evidence="14">
    <location>
        <begin position="270"/>
        <end position="549"/>
    </location>
</feature>
<feature type="region of interest" description="Disordered" evidence="13">
    <location>
        <begin position="1"/>
        <end position="35"/>
    </location>
</feature>
<dbReference type="Pfam" id="PF03313">
    <property type="entry name" value="SDH_alpha"/>
    <property type="match status" value="1"/>
</dbReference>
<accession>A0ABN2TE67</accession>
<gene>
    <name evidence="16" type="ORF">GCM10009755_15820</name>
</gene>
<evidence type="ECO:0000256" key="3">
    <source>
        <dbReference type="ARBA" id="ARBA00008636"/>
    </source>
</evidence>
<feature type="domain" description="Serine dehydratase beta chain" evidence="15">
    <location>
        <begin position="42"/>
        <end position="195"/>
    </location>
</feature>
<evidence type="ECO:0000256" key="2">
    <source>
        <dbReference type="ARBA" id="ARBA00004742"/>
    </source>
</evidence>
<evidence type="ECO:0000313" key="16">
    <source>
        <dbReference type="EMBL" id="GAA2006558.1"/>
    </source>
</evidence>
<dbReference type="InterPro" id="IPR029009">
    <property type="entry name" value="ASB_dom_sf"/>
</dbReference>
<keyword evidence="10" id="KW-0456">Lyase</keyword>
<evidence type="ECO:0000259" key="15">
    <source>
        <dbReference type="Pfam" id="PF03315"/>
    </source>
</evidence>
<reference evidence="16 17" key="1">
    <citation type="journal article" date="2019" name="Int. J. Syst. Evol. Microbiol.">
        <title>The Global Catalogue of Microorganisms (GCM) 10K type strain sequencing project: providing services to taxonomists for standard genome sequencing and annotation.</title>
        <authorList>
            <consortium name="The Broad Institute Genomics Platform"/>
            <consortium name="The Broad Institute Genome Sequencing Center for Infectious Disease"/>
            <person name="Wu L."/>
            <person name="Ma J."/>
        </authorList>
    </citation>
    <scope>NUCLEOTIDE SEQUENCE [LARGE SCALE GENOMIC DNA]</scope>
    <source>
        <strain evidence="16 17">JCM 14546</strain>
    </source>
</reference>
<feature type="compositionally biased region" description="Basic and acidic residues" evidence="13">
    <location>
        <begin position="8"/>
        <end position="28"/>
    </location>
</feature>
<keyword evidence="17" id="KW-1185">Reference proteome</keyword>
<evidence type="ECO:0000259" key="14">
    <source>
        <dbReference type="Pfam" id="PF03313"/>
    </source>
</evidence>
<dbReference type="InterPro" id="IPR051318">
    <property type="entry name" value="Fe-S_L-Ser"/>
</dbReference>
<comment type="caution">
    <text evidence="16">The sequence shown here is derived from an EMBL/GenBank/DDBJ whole genome shotgun (WGS) entry which is preliminary data.</text>
</comment>
<feature type="region of interest" description="Disordered" evidence="13">
    <location>
        <begin position="202"/>
        <end position="248"/>
    </location>
</feature>
<comment type="pathway">
    <text evidence="2">Carbohydrate biosynthesis; gluconeogenesis.</text>
</comment>
<keyword evidence="9" id="KW-0411">Iron-sulfur</keyword>
<dbReference type="SUPFAM" id="SSF143548">
    <property type="entry name" value="Serine metabolism enzymes domain"/>
    <property type="match status" value="1"/>
</dbReference>
<dbReference type="Proteomes" id="UP001500755">
    <property type="component" value="Unassembled WGS sequence"/>
</dbReference>
<organism evidence="16 17">
    <name type="scientific">Brevibacterium samyangense</name>
    <dbReference type="NCBI Taxonomy" id="366888"/>
    <lineage>
        <taxon>Bacteria</taxon>
        <taxon>Bacillati</taxon>
        <taxon>Actinomycetota</taxon>
        <taxon>Actinomycetes</taxon>
        <taxon>Micrococcales</taxon>
        <taxon>Brevibacteriaceae</taxon>
        <taxon>Brevibacterium</taxon>
    </lineage>
</organism>
<evidence type="ECO:0000256" key="7">
    <source>
        <dbReference type="ARBA" id="ARBA00022723"/>
    </source>
</evidence>
<dbReference type="Pfam" id="PF03315">
    <property type="entry name" value="SDH_beta"/>
    <property type="match status" value="1"/>
</dbReference>
<name>A0ABN2TE67_9MICO</name>
<evidence type="ECO:0000256" key="6">
    <source>
        <dbReference type="ARBA" id="ARBA00022485"/>
    </source>
</evidence>
<dbReference type="EC" id="4.3.1.17" evidence="4"/>
<keyword evidence="6" id="KW-0004">4Fe-4S</keyword>
<dbReference type="PANTHER" id="PTHR30182">
    <property type="entry name" value="L-SERINE DEHYDRATASE"/>
    <property type="match status" value="1"/>
</dbReference>
<dbReference type="InterPro" id="IPR005130">
    <property type="entry name" value="Ser_deHydtase-like_asu"/>
</dbReference>